<feature type="modified residue" description="4-aspartylphosphate" evidence="2">
    <location>
        <position position="55"/>
    </location>
</feature>
<dbReference type="Gene3D" id="3.40.50.2300">
    <property type="match status" value="1"/>
</dbReference>
<dbReference type="Proteomes" id="UP000182264">
    <property type="component" value="Chromosome"/>
</dbReference>
<dbReference type="OrthoDB" id="5387333at2"/>
<accession>A0A1L3GG93</accession>
<dbReference type="EMBL" id="CP015518">
    <property type="protein sequence ID" value="APG24698.1"/>
    <property type="molecule type" value="Genomic_DNA"/>
</dbReference>
<dbReference type="PROSITE" id="PS50110">
    <property type="entry name" value="RESPONSE_REGULATORY"/>
    <property type="match status" value="1"/>
</dbReference>
<keyword evidence="1 2" id="KW-0597">Phosphoprotein</keyword>
<dbReference type="InterPro" id="IPR001789">
    <property type="entry name" value="Sig_transdc_resp-reg_receiver"/>
</dbReference>
<evidence type="ECO:0000313" key="4">
    <source>
        <dbReference type="EMBL" id="APG24698.1"/>
    </source>
</evidence>
<dbReference type="KEGG" id="pace:A6070_00325"/>
<dbReference type="InterPro" id="IPR009875">
    <property type="entry name" value="PilZ_domain"/>
</dbReference>
<dbReference type="SUPFAM" id="SSF141371">
    <property type="entry name" value="PilZ domain-like"/>
    <property type="match status" value="1"/>
</dbReference>
<dbReference type="GO" id="GO:0000160">
    <property type="term" value="P:phosphorelay signal transduction system"/>
    <property type="evidence" value="ECO:0007669"/>
    <property type="project" value="InterPro"/>
</dbReference>
<dbReference type="SMART" id="SM00448">
    <property type="entry name" value="REC"/>
    <property type="match status" value="1"/>
</dbReference>
<organism evidence="4 5">
    <name type="scientific">Syntrophotalea acetylenica</name>
    <name type="common">Pelobacter acetylenicus</name>
    <dbReference type="NCBI Taxonomy" id="29542"/>
    <lineage>
        <taxon>Bacteria</taxon>
        <taxon>Pseudomonadati</taxon>
        <taxon>Thermodesulfobacteriota</taxon>
        <taxon>Desulfuromonadia</taxon>
        <taxon>Desulfuromonadales</taxon>
        <taxon>Syntrophotaleaceae</taxon>
        <taxon>Syntrophotalea</taxon>
    </lineage>
</organism>
<protein>
    <recommendedName>
        <fullName evidence="3">Response regulatory domain-containing protein</fullName>
    </recommendedName>
</protein>
<dbReference type="Pfam" id="PF00072">
    <property type="entry name" value="Response_reg"/>
    <property type="match status" value="1"/>
</dbReference>
<reference evidence="4 5" key="1">
    <citation type="journal article" date="2017" name="Genome Announc.">
        <title>Complete Genome Sequences of Two Acetylene-Fermenting Pelobacter acetylenicus Strains.</title>
        <authorList>
            <person name="Sutton J.M."/>
            <person name="Baesman S.M."/>
            <person name="Fierst J.L."/>
            <person name="Poret-Peterson A.T."/>
            <person name="Oremland R.S."/>
            <person name="Dunlap D.S."/>
            <person name="Akob D.M."/>
        </authorList>
    </citation>
    <scope>NUCLEOTIDE SEQUENCE [LARGE SCALE GENOMIC DNA]</scope>
    <source>
        <strain evidence="4 5">DSM 3247</strain>
    </source>
</reference>
<dbReference type="GO" id="GO:0035438">
    <property type="term" value="F:cyclic-di-GMP binding"/>
    <property type="evidence" value="ECO:0007669"/>
    <property type="project" value="InterPro"/>
</dbReference>
<dbReference type="RefSeq" id="WP_072286540.1">
    <property type="nucleotide sequence ID" value="NZ_CP015455.1"/>
</dbReference>
<name>A0A1L3GG93_SYNAC</name>
<dbReference type="PANTHER" id="PTHR44591:SF23">
    <property type="entry name" value="CHEY SUBFAMILY"/>
    <property type="match status" value="1"/>
</dbReference>
<keyword evidence="5" id="KW-1185">Reference proteome</keyword>
<dbReference type="InterPro" id="IPR050595">
    <property type="entry name" value="Bact_response_regulator"/>
</dbReference>
<evidence type="ECO:0000256" key="1">
    <source>
        <dbReference type="ARBA" id="ARBA00022553"/>
    </source>
</evidence>
<evidence type="ECO:0000259" key="3">
    <source>
        <dbReference type="PROSITE" id="PS50110"/>
    </source>
</evidence>
<evidence type="ECO:0000313" key="5">
    <source>
        <dbReference type="Proteomes" id="UP000182264"/>
    </source>
</evidence>
<dbReference type="AlphaFoldDB" id="A0A1L3GG93"/>
<dbReference type="STRING" id="29542.A6070_00325"/>
<dbReference type="PANTHER" id="PTHR44591">
    <property type="entry name" value="STRESS RESPONSE REGULATOR PROTEIN 1"/>
    <property type="match status" value="1"/>
</dbReference>
<dbReference type="SUPFAM" id="SSF52172">
    <property type="entry name" value="CheY-like"/>
    <property type="match status" value="1"/>
</dbReference>
<feature type="domain" description="Response regulatory" evidence="3">
    <location>
        <begin position="6"/>
        <end position="122"/>
    </location>
</feature>
<dbReference type="Gene3D" id="2.40.10.220">
    <property type="entry name" value="predicted glycosyltransferase like domains"/>
    <property type="match status" value="1"/>
</dbReference>
<evidence type="ECO:0000256" key="2">
    <source>
        <dbReference type="PROSITE-ProRule" id="PRU00169"/>
    </source>
</evidence>
<dbReference type="Pfam" id="PF07238">
    <property type="entry name" value="PilZ"/>
    <property type="match status" value="1"/>
</dbReference>
<dbReference type="InterPro" id="IPR011006">
    <property type="entry name" value="CheY-like_superfamily"/>
</dbReference>
<gene>
    <name evidence="4" type="ORF">A7E75_06395</name>
</gene>
<sequence>MPDILRILITRDLQAIFETDGDFSRQEGLALLVAEDGEQAWRELDLMRPNLVMMDINAKGMPGDEFCRRLHQDPKRRHIPVVLMVENRNPQELDRCLKARCADILFKPLNQHLLLASARRILGLKYRSYKRVPMCLAMQYSSSPSSMRDGLCVNLCSGGMFVETRHLLPVEQMLQIAFTLPGTTRRITCKANVNWVNEEHNPVNKNLPTGLGLQFLSLELSDLLSICRYIRRRSVPAEVGKPCRTKNRPRRNRRP</sequence>
<proteinExistence type="predicted"/>